<feature type="domain" description="DNA methylase adenine-specific" evidence="8">
    <location>
        <begin position="122"/>
        <end position="396"/>
    </location>
</feature>
<dbReference type="Pfam" id="PF02384">
    <property type="entry name" value="N6_Mtase"/>
    <property type="match status" value="1"/>
</dbReference>
<dbReference type="PROSITE" id="PS00092">
    <property type="entry name" value="N6_MTASE"/>
    <property type="match status" value="1"/>
</dbReference>
<evidence type="ECO:0000256" key="3">
    <source>
        <dbReference type="ARBA" id="ARBA00022603"/>
    </source>
</evidence>
<dbReference type="CDD" id="cd02440">
    <property type="entry name" value="AdoMet_MTases"/>
    <property type="match status" value="1"/>
</dbReference>
<dbReference type="AlphaFoldDB" id="A0A0P7ZPA9"/>
<dbReference type="GO" id="GO:0009007">
    <property type="term" value="F:site-specific DNA-methyltransferase (adenine-specific) activity"/>
    <property type="evidence" value="ECO:0007669"/>
    <property type="project" value="UniProtKB-EC"/>
</dbReference>
<dbReference type="GO" id="GO:0008170">
    <property type="term" value="F:N-methyltransferase activity"/>
    <property type="evidence" value="ECO:0007669"/>
    <property type="project" value="InterPro"/>
</dbReference>
<dbReference type="PANTHER" id="PTHR42933">
    <property type="entry name" value="SLR6095 PROTEIN"/>
    <property type="match status" value="1"/>
</dbReference>
<dbReference type="Gene3D" id="1.20.1260.30">
    <property type="match status" value="1"/>
</dbReference>
<dbReference type="InterPro" id="IPR051537">
    <property type="entry name" value="DNA_Adenine_Mtase"/>
</dbReference>
<dbReference type="PATRIC" id="fig|1666911.3.peg.1476"/>
<dbReference type="SUPFAM" id="SSF53335">
    <property type="entry name" value="S-adenosyl-L-methionine-dependent methyltransferases"/>
    <property type="match status" value="1"/>
</dbReference>
<dbReference type="GO" id="GO:0032259">
    <property type="term" value="P:methylation"/>
    <property type="evidence" value="ECO:0007669"/>
    <property type="project" value="UniProtKB-KW"/>
</dbReference>
<evidence type="ECO:0000313" key="10">
    <source>
        <dbReference type="EMBL" id="KPQ34744.1"/>
    </source>
</evidence>
<dbReference type="InterPro" id="IPR002052">
    <property type="entry name" value="DNA_methylase_N6_adenine_CS"/>
</dbReference>
<comment type="similarity">
    <text evidence="1">Belongs to the N(4)/N(6)-methyltransferase family.</text>
</comment>
<evidence type="ECO:0000256" key="6">
    <source>
        <dbReference type="ARBA" id="ARBA00022747"/>
    </source>
</evidence>
<dbReference type="STRING" id="1666911.HLUCCA11_13535"/>
<feature type="domain" description="N6 adenine-specific DNA methyltransferase N-terminal" evidence="9">
    <location>
        <begin position="8"/>
        <end position="48"/>
    </location>
</feature>
<dbReference type="InterPro" id="IPR003356">
    <property type="entry name" value="DNA_methylase_A-5"/>
</dbReference>
<dbReference type="EMBL" id="LJZR01000017">
    <property type="protein sequence ID" value="KPQ34744.1"/>
    <property type="molecule type" value="Genomic_DNA"/>
</dbReference>
<protein>
    <recommendedName>
        <fullName evidence="2">site-specific DNA-methyltransferase (adenine-specific)</fullName>
        <ecNumber evidence="2">2.1.1.72</ecNumber>
    </recommendedName>
</protein>
<dbReference type="EC" id="2.1.1.72" evidence="2"/>
<proteinExistence type="inferred from homology"/>
<dbReference type="Proteomes" id="UP000050465">
    <property type="component" value="Unassembled WGS sequence"/>
</dbReference>
<keyword evidence="6" id="KW-0680">Restriction system</keyword>
<evidence type="ECO:0000259" key="8">
    <source>
        <dbReference type="Pfam" id="PF02384"/>
    </source>
</evidence>
<evidence type="ECO:0000259" key="9">
    <source>
        <dbReference type="Pfam" id="PF12161"/>
    </source>
</evidence>
<dbReference type="InterPro" id="IPR022749">
    <property type="entry name" value="D12N6_MeTrfase_N"/>
</dbReference>
<comment type="caution">
    <text evidence="10">The sequence shown here is derived from an EMBL/GenBank/DDBJ whole genome shotgun (WGS) entry which is preliminary data.</text>
</comment>
<keyword evidence="5" id="KW-0949">S-adenosyl-L-methionine</keyword>
<comment type="catalytic activity">
    <reaction evidence="7">
        <text>a 2'-deoxyadenosine in DNA + S-adenosyl-L-methionine = an N(6)-methyl-2'-deoxyadenosine in DNA + S-adenosyl-L-homocysteine + H(+)</text>
        <dbReference type="Rhea" id="RHEA:15197"/>
        <dbReference type="Rhea" id="RHEA-COMP:12418"/>
        <dbReference type="Rhea" id="RHEA-COMP:12419"/>
        <dbReference type="ChEBI" id="CHEBI:15378"/>
        <dbReference type="ChEBI" id="CHEBI:57856"/>
        <dbReference type="ChEBI" id="CHEBI:59789"/>
        <dbReference type="ChEBI" id="CHEBI:90615"/>
        <dbReference type="ChEBI" id="CHEBI:90616"/>
        <dbReference type="EC" id="2.1.1.72"/>
    </reaction>
</comment>
<organism evidence="10 11">
    <name type="scientific">Phormidesmis priestleyi Ana</name>
    <dbReference type="NCBI Taxonomy" id="1666911"/>
    <lineage>
        <taxon>Bacteria</taxon>
        <taxon>Bacillati</taxon>
        <taxon>Cyanobacteriota</taxon>
        <taxon>Cyanophyceae</taxon>
        <taxon>Leptolyngbyales</taxon>
        <taxon>Leptolyngbyaceae</taxon>
        <taxon>Phormidesmis</taxon>
    </lineage>
</organism>
<dbReference type="Pfam" id="PF12161">
    <property type="entry name" value="HsdM_N"/>
    <property type="match status" value="1"/>
</dbReference>
<accession>A0A0P7ZPA9</accession>
<dbReference type="GO" id="GO:0009307">
    <property type="term" value="P:DNA restriction-modification system"/>
    <property type="evidence" value="ECO:0007669"/>
    <property type="project" value="UniProtKB-KW"/>
</dbReference>
<keyword evidence="4 10" id="KW-0808">Transferase</keyword>
<evidence type="ECO:0000256" key="2">
    <source>
        <dbReference type="ARBA" id="ARBA00011900"/>
    </source>
</evidence>
<evidence type="ECO:0000256" key="5">
    <source>
        <dbReference type="ARBA" id="ARBA00022691"/>
    </source>
</evidence>
<dbReference type="GO" id="GO:0003677">
    <property type="term" value="F:DNA binding"/>
    <property type="evidence" value="ECO:0007669"/>
    <property type="project" value="InterPro"/>
</dbReference>
<dbReference type="InterPro" id="IPR038333">
    <property type="entry name" value="T1MK-like_N_sf"/>
</dbReference>
<name>A0A0P7ZPA9_9CYAN</name>
<evidence type="ECO:0000256" key="4">
    <source>
        <dbReference type="ARBA" id="ARBA00022679"/>
    </source>
</evidence>
<gene>
    <name evidence="10" type="primary">hsdM</name>
    <name evidence="10" type="ORF">HLUCCA11_13535</name>
</gene>
<evidence type="ECO:0000313" key="11">
    <source>
        <dbReference type="Proteomes" id="UP000050465"/>
    </source>
</evidence>
<dbReference type="Gene3D" id="3.40.50.150">
    <property type="entry name" value="Vaccinia Virus protein VP39"/>
    <property type="match status" value="1"/>
</dbReference>
<evidence type="ECO:0000256" key="7">
    <source>
        <dbReference type="ARBA" id="ARBA00047942"/>
    </source>
</evidence>
<reference evidence="10 11" key="1">
    <citation type="submission" date="2015-09" db="EMBL/GenBank/DDBJ databases">
        <title>Identification and resolution of microdiversity through metagenomic sequencing of parallel consortia.</title>
        <authorList>
            <person name="Nelson W.C."/>
            <person name="Romine M.F."/>
            <person name="Lindemann S.R."/>
        </authorList>
    </citation>
    <scope>NUCLEOTIDE SEQUENCE [LARGE SCALE GENOMIC DNA]</scope>
    <source>
        <strain evidence="10">Ana</strain>
    </source>
</reference>
<dbReference type="PANTHER" id="PTHR42933:SF4">
    <property type="entry name" value="TYPE I RESTRICTION ENZYME ECOKI METHYLASE SUBUNIT"/>
    <property type="match status" value="1"/>
</dbReference>
<keyword evidence="3 10" id="KW-0489">Methyltransferase</keyword>
<evidence type="ECO:0000256" key="1">
    <source>
        <dbReference type="ARBA" id="ARBA00006594"/>
    </source>
</evidence>
<dbReference type="PRINTS" id="PR00507">
    <property type="entry name" value="N12N6MTFRASE"/>
</dbReference>
<sequence>MNVTSDIVQKLWNLCNVLRDDGITYLQYVTELTYLLFLKMMKETEQESLLPEGKRWDDLAGLEGIDQLEFYQDLLRDLGRGETHWRVQSIYANAQTALKQPRIINKLVTSIDELDWYSAKEEGLGDLYEGLLQKNAGEKKSGAGQYFTPRPLIDSVVALMQPQPGEKVQDPAAGTGGFLIAADKYVKQQTDDLFDLSEAQQIFQRQQAFYGMELVQDAHRLLLMNMMLHGIESEVTLGDTLSPEGTRMPKADVILTNPPFGTKKGGGSPTRDDFTYPTSNKQLAFLQHIYRSLKAGGRAAVVLPDNVLFEAGQGQSIRADLMDKCNLHTILRLPTGIFYSAGVKTNVLFFTRGQTEKGNTRAVWVYDLRTNMPNFGKRTPFTRAYFAEFEQCYGADANGGSERVDQGEGGRFRCFDRAFVAQRGENLDISWLRDESLQSADDLPEPDAIAAAITEKLQVAMAEMEALSALLAE</sequence>
<dbReference type="InterPro" id="IPR029063">
    <property type="entry name" value="SAM-dependent_MTases_sf"/>
</dbReference>